<dbReference type="PANTHER" id="PTHR33124">
    <property type="entry name" value="TRANSCRIPTION FACTOR IBH1-LIKE 1"/>
    <property type="match status" value="1"/>
</dbReference>
<dbReference type="GO" id="GO:0006355">
    <property type="term" value="P:regulation of DNA-templated transcription"/>
    <property type="evidence" value="ECO:0007669"/>
    <property type="project" value="InterPro"/>
</dbReference>
<accession>A0AAV8D0B6</accession>
<keyword evidence="3" id="KW-0804">Transcription</keyword>
<keyword evidence="2" id="KW-0805">Transcription regulation</keyword>
<dbReference type="SUPFAM" id="SSF47459">
    <property type="entry name" value="HLH, helix-loop-helix DNA-binding domain"/>
    <property type="match status" value="1"/>
</dbReference>
<evidence type="ECO:0000259" key="4">
    <source>
        <dbReference type="PROSITE" id="PS50888"/>
    </source>
</evidence>
<comment type="caution">
    <text evidence="5">The sequence shown here is derived from an EMBL/GenBank/DDBJ whole genome shotgun (WGS) entry which is preliminary data.</text>
</comment>
<feature type="domain" description="BHLH" evidence="4">
    <location>
        <begin position="126"/>
        <end position="176"/>
    </location>
</feature>
<evidence type="ECO:0000256" key="1">
    <source>
        <dbReference type="ARBA" id="ARBA00005510"/>
    </source>
</evidence>
<evidence type="ECO:0000256" key="3">
    <source>
        <dbReference type="ARBA" id="ARBA00023163"/>
    </source>
</evidence>
<dbReference type="AlphaFoldDB" id="A0AAV8D0B6"/>
<sequence>MKETMPMIKRRRVCSVEINSTTTFNIFCVKYLAYLLQALMCSNTSIKLLTDKNGEQKLDIKQRVRFQLDMAMVVSVGTHFKWTRTLKQKLGCSCHWEPITSSVAKMSDEQCKCCNVPRFVNCISVQIRREGNEMETGERDEVRQCIDVLREMVPTGDEDCSINELIEEVVSYVTCLQFQVGVLRSLLSNS</sequence>
<protein>
    <submittedName>
        <fullName evidence="5">Transcription factor/transcription regulator</fullName>
    </submittedName>
</protein>
<dbReference type="InterPro" id="IPR011598">
    <property type="entry name" value="bHLH_dom"/>
</dbReference>
<comment type="similarity">
    <text evidence="1">Belongs to the bHLH protein family.</text>
</comment>
<dbReference type="InterPro" id="IPR059002">
    <property type="entry name" value="IBH1_N"/>
</dbReference>
<gene>
    <name evidence="5" type="ORF">LUZ62_071719</name>
</gene>
<proteinExistence type="inferred from homology"/>
<dbReference type="Pfam" id="PF26576">
    <property type="entry name" value="IBH1_N"/>
    <property type="match status" value="1"/>
</dbReference>
<dbReference type="Proteomes" id="UP001140206">
    <property type="component" value="Chromosome 4"/>
</dbReference>
<evidence type="ECO:0000256" key="2">
    <source>
        <dbReference type="ARBA" id="ARBA00023015"/>
    </source>
</evidence>
<dbReference type="InterPro" id="IPR044660">
    <property type="entry name" value="IBH1-like"/>
</dbReference>
<dbReference type="GO" id="GO:0046983">
    <property type="term" value="F:protein dimerization activity"/>
    <property type="evidence" value="ECO:0007669"/>
    <property type="project" value="InterPro"/>
</dbReference>
<dbReference type="EMBL" id="JAMFTS010000004">
    <property type="protein sequence ID" value="KAJ4761344.1"/>
    <property type="molecule type" value="Genomic_DNA"/>
</dbReference>
<dbReference type="InterPro" id="IPR036638">
    <property type="entry name" value="HLH_DNA-bd_sf"/>
</dbReference>
<name>A0AAV8D0B6_9POAL</name>
<reference evidence="5" key="1">
    <citation type="submission" date="2022-08" db="EMBL/GenBank/DDBJ databases">
        <authorList>
            <person name="Marques A."/>
        </authorList>
    </citation>
    <scope>NUCLEOTIDE SEQUENCE</scope>
    <source>
        <strain evidence="5">RhyPub2mFocal</strain>
        <tissue evidence="5">Leaves</tissue>
    </source>
</reference>
<evidence type="ECO:0000313" key="6">
    <source>
        <dbReference type="Proteomes" id="UP001140206"/>
    </source>
</evidence>
<dbReference type="PANTHER" id="PTHR33124:SF42">
    <property type="entry name" value="TRANSCRIPTION FACTOR BHLH146"/>
    <property type="match status" value="1"/>
</dbReference>
<organism evidence="5 6">
    <name type="scientific">Rhynchospora pubera</name>
    <dbReference type="NCBI Taxonomy" id="906938"/>
    <lineage>
        <taxon>Eukaryota</taxon>
        <taxon>Viridiplantae</taxon>
        <taxon>Streptophyta</taxon>
        <taxon>Embryophyta</taxon>
        <taxon>Tracheophyta</taxon>
        <taxon>Spermatophyta</taxon>
        <taxon>Magnoliopsida</taxon>
        <taxon>Liliopsida</taxon>
        <taxon>Poales</taxon>
        <taxon>Cyperaceae</taxon>
        <taxon>Cyperoideae</taxon>
        <taxon>Rhynchosporeae</taxon>
        <taxon>Rhynchospora</taxon>
    </lineage>
</organism>
<dbReference type="PROSITE" id="PS50888">
    <property type="entry name" value="BHLH"/>
    <property type="match status" value="1"/>
</dbReference>
<evidence type="ECO:0000313" key="5">
    <source>
        <dbReference type="EMBL" id="KAJ4761344.1"/>
    </source>
</evidence>
<keyword evidence="6" id="KW-1185">Reference proteome</keyword>